<reference evidence="1" key="1">
    <citation type="journal article" date="2010" name="Science">
        <title>Plasticity of animal genome architecture unmasked by rapid evolution of a pelagic tunicate.</title>
        <authorList>
            <person name="Denoeud F."/>
            <person name="Henriet S."/>
            <person name="Mungpakdee S."/>
            <person name="Aury J.M."/>
            <person name="Da Silva C."/>
            <person name="Brinkmann H."/>
            <person name="Mikhaleva J."/>
            <person name="Olsen L.C."/>
            <person name="Jubin C."/>
            <person name="Canestro C."/>
            <person name="Bouquet J.M."/>
            <person name="Danks G."/>
            <person name="Poulain J."/>
            <person name="Campsteijn C."/>
            <person name="Adamski M."/>
            <person name="Cross I."/>
            <person name="Yadetie F."/>
            <person name="Muffato M."/>
            <person name="Louis A."/>
            <person name="Butcher S."/>
            <person name="Tsagkogeorga G."/>
            <person name="Konrad A."/>
            <person name="Singh S."/>
            <person name="Jensen M.F."/>
            <person name="Cong E.H."/>
            <person name="Eikeseth-Otteraa H."/>
            <person name="Noel B."/>
            <person name="Anthouard V."/>
            <person name="Porcel B.M."/>
            <person name="Kachouri-Lafond R."/>
            <person name="Nishino A."/>
            <person name="Ugolini M."/>
            <person name="Chourrout P."/>
            <person name="Nishida H."/>
            <person name="Aasland R."/>
            <person name="Huzurbazar S."/>
            <person name="Westhof E."/>
            <person name="Delsuc F."/>
            <person name="Lehrach H."/>
            <person name="Reinhardt R."/>
            <person name="Weissenbach J."/>
            <person name="Roy S.W."/>
            <person name="Artiguenave F."/>
            <person name="Postlethwait J.H."/>
            <person name="Manak J.R."/>
            <person name="Thompson E.M."/>
            <person name="Jaillon O."/>
            <person name="Du Pasquier L."/>
            <person name="Boudinot P."/>
            <person name="Liberles D.A."/>
            <person name="Volff J.N."/>
            <person name="Philippe H."/>
            <person name="Lenhard B."/>
            <person name="Roest Crollius H."/>
            <person name="Wincker P."/>
            <person name="Chourrout D."/>
        </authorList>
    </citation>
    <scope>NUCLEOTIDE SEQUENCE [LARGE SCALE GENOMIC DNA]</scope>
</reference>
<protein>
    <submittedName>
        <fullName evidence="1">Uncharacterized protein</fullName>
    </submittedName>
</protein>
<dbReference type="Proteomes" id="UP000001307">
    <property type="component" value="Unassembled WGS sequence"/>
</dbReference>
<dbReference type="EMBL" id="FN653107">
    <property type="protein sequence ID" value="CBY12138.1"/>
    <property type="molecule type" value="Genomic_DNA"/>
</dbReference>
<evidence type="ECO:0000313" key="2">
    <source>
        <dbReference type="Proteomes" id="UP000001307"/>
    </source>
</evidence>
<proteinExistence type="predicted"/>
<accession>E4XQQ2</accession>
<sequence>MHEKDDKGSCCIVPFHGDYFIINADKRIATVSHKLTLFKINQAGIFEKLSEDFPKISIAFGAGKICSRGIYQNKEERIIFCSSHESRGICHSYFIKDNRVVLTEIYNRPESTIVDLSQNERVIGLTLNDQLTTVKMRNDHSYSGTSISITSFVGREISGKHRWTHQEVNFPSTFRDETMSHANIQLLSAFSDNKGIIFVTNNNLLTNFGQINTIRFHRIFQNTWFFLGRYEFSRKNKAILFPDVFMFQGQFFLVEDVRKCTKGIPSFDYYCHEEIILPPKIYLLDHETDKFVEQKLDINYQGFDFFLMSV</sequence>
<keyword evidence="2" id="KW-1185">Reference proteome</keyword>
<name>E4XQQ2_OIKDI</name>
<gene>
    <name evidence="1" type="ORF">GSOID_T00018009001</name>
</gene>
<organism evidence="1">
    <name type="scientific">Oikopleura dioica</name>
    <name type="common">Tunicate</name>
    <dbReference type="NCBI Taxonomy" id="34765"/>
    <lineage>
        <taxon>Eukaryota</taxon>
        <taxon>Metazoa</taxon>
        <taxon>Chordata</taxon>
        <taxon>Tunicata</taxon>
        <taxon>Appendicularia</taxon>
        <taxon>Copelata</taxon>
        <taxon>Oikopleuridae</taxon>
        <taxon>Oikopleura</taxon>
    </lineage>
</organism>
<dbReference type="AlphaFoldDB" id="E4XQQ2"/>
<dbReference type="InParanoid" id="E4XQQ2"/>
<evidence type="ECO:0000313" key="1">
    <source>
        <dbReference type="EMBL" id="CBY12138.1"/>
    </source>
</evidence>